<protein>
    <recommendedName>
        <fullName evidence="3">SsrA-binding protein</fullName>
    </recommendedName>
    <alternativeName>
        <fullName evidence="3">Small protein B</fullName>
    </alternativeName>
</protein>
<gene>
    <name evidence="3" type="primary">smpB</name>
    <name evidence="4" type="ORF">COT64_01260</name>
</gene>
<accession>A0A2H0WS01</accession>
<dbReference type="PROSITE" id="PS01317">
    <property type="entry name" value="SSRP"/>
    <property type="match status" value="1"/>
</dbReference>
<dbReference type="InterPro" id="IPR000037">
    <property type="entry name" value="SsrA-bd_prot"/>
</dbReference>
<evidence type="ECO:0000256" key="3">
    <source>
        <dbReference type="HAMAP-Rule" id="MF_00023"/>
    </source>
</evidence>
<reference evidence="5" key="1">
    <citation type="submission" date="2017-09" db="EMBL/GenBank/DDBJ databases">
        <title>Depth-based differentiation of microbial function through sediment-hosted aquifers and enrichment of novel symbionts in the deep terrestrial subsurface.</title>
        <authorList>
            <person name="Probst A.J."/>
            <person name="Ladd B."/>
            <person name="Jarett J.K."/>
            <person name="Geller-Mcgrath D.E."/>
            <person name="Sieber C.M.K."/>
            <person name="Emerson J.B."/>
            <person name="Anantharaman K."/>
            <person name="Thomas B.C."/>
            <person name="Malmstrom R."/>
            <person name="Stieglmeier M."/>
            <person name="Klingl A."/>
            <person name="Woyke T."/>
            <person name="Ryan C.M."/>
            <person name="Banfield J.F."/>
        </authorList>
    </citation>
    <scope>NUCLEOTIDE SEQUENCE [LARGE SCALE GENOMIC DNA]</scope>
</reference>
<evidence type="ECO:0000313" key="4">
    <source>
        <dbReference type="EMBL" id="PIS14689.1"/>
    </source>
</evidence>
<dbReference type="NCBIfam" id="NF003843">
    <property type="entry name" value="PRK05422.1"/>
    <property type="match status" value="1"/>
</dbReference>
<keyword evidence="2 3" id="KW-0694">RNA-binding</keyword>
<dbReference type="InterPro" id="IPR023620">
    <property type="entry name" value="SmpB"/>
</dbReference>
<dbReference type="GO" id="GO:0070930">
    <property type="term" value="P:trans-translation-dependent protein tagging"/>
    <property type="evidence" value="ECO:0007669"/>
    <property type="project" value="TreeGrafter"/>
</dbReference>
<proteinExistence type="inferred from homology"/>
<dbReference type="SUPFAM" id="SSF74982">
    <property type="entry name" value="Small protein B (SmpB)"/>
    <property type="match status" value="1"/>
</dbReference>
<dbReference type="Proteomes" id="UP000230775">
    <property type="component" value="Unassembled WGS sequence"/>
</dbReference>
<dbReference type="GO" id="GO:0070929">
    <property type="term" value="P:trans-translation"/>
    <property type="evidence" value="ECO:0007669"/>
    <property type="project" value="UniProtKB-UniRule"/>
</dbReference>
<comment type="function">
    <text evidence="3">Required for rescue of stalled ribosomes mediated by trans-translation. Binds to transfer-messenger RNA (tmRNA), required for stable association of tmRNA with ribosomes. tmRNA and SmpB together mimic tRNA shape, replacing the anticodon stem-loop with SmpB. tmRNA is encoded by the ssrA gene; the 2 termini fold to resemble tRNA(Ala) and it encodes a 'tag peptide', a short internal open reading frame. During trans-translation Ala-aminoacylated tmRNA acts like a tRNA, entering the A-site of stalled ribosomes, displacing the stalled mRNA. The ribosome then switches to translate the ORF on the tmRNA; the nascent peptide is terminated with the 'tag peptide' encoded by the tmRNA and targeted for degradation. The ribosome is freed to recommence translation, which seems to be the essential function of trans-translation.</text>
</comment>
<dbReference type="Pfam" id="PF01668">
    <property type="entry name" value="SmpB"/>
    <property type="match status" value="1"/>
</dbReference>
<dbReference type="GO" id="GO:0003723">
    <property type="term" value="F:RNA binding"/>
    <property type="evidence" value="ECO:0007669"/>
    <property type="project" value="UniProtKB-UniRule"/>
</dbReference>
<dbReference type="PANTHER" id="PTHR30308:SF2">
    <property type="entry name" value="SSRA-BINDING PROTEIN"/>
    <property type="match status" value="1"/>
</dbReference>
<dbReference type="Gene3D" id="2.40.280.10">
    <property type="match status" value="1"/>
</dbReference>
<keyword evidence="1 3" id="KW-0963">Cytoplasm</keyword>
<dbReference type="GO" id="GO:0005829">
    <property type="term" value="C:cytosol"/>
    <property type="evidence" value="ECO:0007669"/>
    <property type="project" value="TreeGrafter"/>
</dbReference>
<dbReference type="InterPro" id="IPR020081">
    <property type="entry name" value="SsrA-bd_prot_CS"/>
</dbReference>
<name>A0A2H0WS01_9BACT</name>
<dbReference type="CDD" id="cd09294">
    <property type="entry name" value="SmpB"/>
    <property type="match status" value="1"/>
</dbReference>
<dbReference type="EMBL" id="PEZI01000029">
    <property type="protein sequence ID" value="PIS14689.1"/>
    <property type="molecule type" value="Genomic_DNA"/>
</dbReference>
<organism evidence="4 5">
    <name type="scientific">Candidatus Shapirobacteria bacterium CG09_land_8_20_14_0_10_39_12</name>
    <dbReference type="NCBI Taxonomy" id="1974885"/>
    <lineage>
        <taxon>Bacteria</taxon>
        <taxon>Candidatus Shapironibacteriota</taxon>
    </lineage>
</organism>
<dbReference type="NCBIfam" id="TIGR00086">
    <property type="entry name" value="smpB"/>
    <property type="match status" value="1"/>
</dbReference>
<evidence type="ECO:0000256" key="2">
    <source>
        <dbReference type="ARBA" id="ARBA00022884"/>
    </source>
</evidence>
<comment type="similarity">
    <text evidence="3">Belongs to the SmpB family.</text>
</comment>
<sequence>MKIFNRSVEYDYQLFEKIETGVGLTGAEVKSLFAGQGNLDGAYVKFVGNELFLINAHIHPYQYADVSKIDPKRTRKLLLHKKELVSLRSKMEQKNLVLVPVLWYNKGRQVKLEIALARGKKKWEKKEAIKKADLAREIEEDFKLKVKN</sequence>
<evidence type="ECO:0000313" key="5">
    <source>
        <dbReference type="Proteomes" id="UP000230775"/>
    </source>
</evidence>
<dbReference type="HAMAP" id="MF_00023">
    <property type="entry name" value="SmpB"/>
    <property type="match status" value="1"/>
</dbReference>
<dbReference type="PANTHER" id="PTHR30308">
    <property type="entry name" value="TMRNA-BINDING COMPONENT OF TRANS-TRANSLATION TAGGING COMPLEX"/>
    <property type="match status" value="1"/>
</dbReference>
<evidence type="ECO:0000256" key="1">
    <source>
        <dbReference type="ARBA" id="ARBA00022490"/>
    </source>
</evidence>
<comment type="caution">
    <text evidence="4">The sequence shown here is derived from an EMBL/GenBank/DDBJ whole genome shotgun (WGS) entry which is preliminary data.</text>
</comment>
<comment type="subcellular location">
    <subcellularLocation>
        <location evidence="3">Cytoplasm</location>
    </subcellularLocation>
    <text evidence="3">The tmRNA-SmpB complex associates with stalled 70S ribosomes.</text>
</comment>
<dbReference type="AlphaFoldDB" id="A0A2H0WS01"/>